<evidence type="ECO:0000313" key="12">
    <source>
        <dbReference type="EMBL" id="AXN02354.1"/>
    </source>
</evidence>
<accession>A0A346E049</accession>
<dbReference type="EMBL" id="CP028374">
    <property type="protein sequence ID" value="AXN02354.1"/>
    <property type="molecule type" value="Genomic_DNA"/>
</dbReference>
<name>A0A346E049_9ENTR</name>
<feature type="transmembrane region" description="Helical" evidence="11">
    <location>
        <begin position="387"/>
        <end position="407"/>
    </location>
</feature>
<comment type="subcellular location">
    <subcellularLocation>
        <location evidence="1">Cell membrane</location>
        <topology evidence="1">Multi-pass membrane protein</topology>
    </subcellularLocation>
    <subcellularLocation>
        <location evidence="11">Membrane</location>
        <topology evidence="11">Multi-pass membrane protein</topology>
    </subcellularLocation>
</comment>
<feature type="transmembrane region" description="Helical" evidence="11">
    <location>
        <begin position="437"/>
        <end position="459"/>
    </location>
</feature>
<sequence>MYIGLFMFEQCFIYNIQNIFVLSITLIFVLFYEIINGFHDTANSVVTLIYTKTMEVKSSVILSSIFNFFGVLFGGLTVAYAIIHLFTINLLIDIISVNGLKVIFSILLSSIIWNLITWYFGFPSSSSHALIGSIIGINLIHSFINNISIFNILHTYEIINVLLSLIFSPIIGLLLSGTIIILLRKFLINNSKYAYIHMTPLDYYKRFGIKKPPFWIRLFIIFFSVGVSYAHGSNDGQKGIGLIMLILICIMPGCFVLNLNSSCYEIMRTRNSVNNFKDFYEKKIENEFKIICSSNSYTVDINNVILLKKDFHDNLNIYSVINFVQLLLSNLLDYNSLSFVQRINLRFLLIYVSNYINQILNRSDISCSDKQFLNIINSNILYTIEYAPIWIFIIVAISLSFGTILGWKRVTLTMGKKIGRKNTTYAQSISSQITSSFAIVIASYFGIPVSTTHIISSSIAGSMLFDKVGLQFSIIKSIFLTWVLTLPISILFSIIFYLFFLKI</sequence>
<dbReference type="GO" id="GO:0005886">
    <property type="term" value="C:plasma membrane"/>
    <property type="evidence" value="ECO:0007669"/>
    <property type="project" value="UniProtKB-SubCell"/>
</dbReference>
<comment type="catalytic activity">
    <reaction evidence="10">
        <text>phosphate(in) + H(+)(in) = phosphate(out) + H(+)(out)</text>
        <dbReference type="Rhea" id="RHEA:29939"/>
        <dbReference type="ChEBI" id="CHEBI:15378"/>
        <dbReference type="ChEBI" id="CHEBI:43474"/>
    </reaction>
</comment>
<keyword evidence="9 11" id="KW-0472">Membrane</keyword>
<dbReference type="KEGG" id="ppet:C9I82_401"/>
<dbReference type="Pfam" id="PF01384">
    <property type="entry name" value="PHO4"/>
    <property type="match status" value="1"/>
</dbReference>
<feature type="transmembrane region" description="Helical" evidence="11">
    <location>
        <begin position="239"/>
        <end position="260"/>
    </location>
</feature>
<keyword evidence="6 11" id="KW-0812">Transmembrane</keyword>
<evidence type="ECO:0000256" key="8">
    <source>
        <dbReference type="ARBA" id="ARBA00022989"/>
    </source>
</evidence>
<dbReference type="AlphaFoldDB" id="A0A346E049"/>
<proteinExistence type="inferred from homology"/>
<evidence type="ECO:0000313" key="13">
    <source>
        <dbReference type="Proteomes" id="UP000256856"/>
    </source>
</evidence>
<keyword evidence="13" id="KW-1185">Reference proteome</keyword>
<dbReference type="PANTHER" id="PTHR11101">
    <property type="entry name" value="PHOSPHATE TRANSPORTER"/>
    <property type="match status" value="1"/>
</dbReference>
<dbReference type="GO" id="GO:0035435">
    <property type="term" value="P:phosphate ion transmembrane transport"/>
    <property type="evidence" value="ECO:0007669"/>
    <property type="project" value="TreeGrafter"/>
</dbReference>
<evidence type="ECO:0000256" key="3">
    <source>
        <dbReference type="ARBA" id="ARBA00022448"/>
    </source>
</evidence>
<keyword evidence="4" id="KW-1003">Cell membrane</keyword>
<feature type="transmembrane region" description="Helical" evidence="11">
    <location>
        <begin position="129"/>
        <end position="152"/>
    </location>
</feature>
<evidence type="ECO:0000256" key="11">
    <source>
        <dbReference type="RuleBase" id="RU363058"/>
    </source>
</evidence>
<evidence type="ECO:0000256" key="9">
    <source>
        <dbReference type="ARBA" id="ARBA00023136"/>
    </source>
</evidence>
<feature type="transmembrane region" description="Helical" evidence="11">
    <location>
        <begin position="103"/>
        <end position="122"/>
    </location>
</feature>
<evidence type="ECO:0000256" key="1">
    <source>
        <dbReference type="ARBA" id="ARBA00004651"/>
    </source>
</evidence>
<comment type="similarity">
    <text evidence="2">Belongs to the inorganic phosphate transporter (PiT) (TC 2.A.20) family. Pit subfamily.</text>
</comment>
<evidence type="ECO:0000256" key="7">
    <source>
        <dbReference type="ARBA" id="ARBA00022847"/>
    </source>
</evidence>
<dbReference type="GO" id="GO:0005315">
    <property type="term" value="F:phosphate transmembrane transporter activity"/>
    <property type="evidence" value="ECO:0007669"/>
    <property type="project" value="InterPro"/>
</dbReference>
<evidence type="ECO:0000256" key="4">
    <source>
        <dbReference type="ARBA" id="ARBA00022475"/>
    </source>
</evidence>
<dbReference type="GO" id="GO:0015293">
    <property type="term" value="F:symporter activity"/>
    <property type="evidence" value="ECO:0007669"/>
    <property type="project" value="UniProtKB-KW"/>
</dbReference>
<evidence type="ECO:0000256" key="6">
    <source>
        <dbReference type="ARBA" id="ARBA00022692"/>
    </source>
</evidence>
<feature type="transmembrane region" description="Helical" evidence="11">
    <location>
        <begin position="158"/>
        <end position="183"/>
    </location>
</feature>
<feature type="transmembrane region" description="Helical" evidence="11">
    <location>
        <begin position="12"/>
        <end position="32"/>
    </location>
</feature>
<evidence type="ECO:0000256" key="5">
    <source>
        <dbReference type="ARBA" id="ARBA00022592"/>
    </source>
</evidence>
<evidence type="ECO:0000256" key="2">
    <source>
        <dbReference type="ARBA" id="ARBA00005342"/>
    </source>
</evidence>
<reference evidence="12 13" key="1">
    <citation type="submission" date="2018-03" db="EMBL/GenBank/DDBJ databases">
        <title>A parallel universe: an anciently diverged bacterial symbiosis in a Hawaiian planthopper (Hemiptera: Cixiidae) reveals rearranged nutritional responsibilities.</title>
        <authorList>
            <person name="Bennett G."/>
            <person name="Mao M."/>
        </authorList>
    </citation>
    <scope>NUCLEOTIDE SEQUENCE [LARGE SCALE GENOMIC DNA]</scope>
    <source>
        <strain evidence="12 13">OLIH</strain>
    </source>
</reference>
<dbReference type="PANTHER" id="PTHR11101:SF65">
    <property type="entry name" value="LOW-AFFINITY INORGANIC PHOSPHATE TRANSPORTER PITA-RELATED"/>
    <property type="match status" value="1"/>
</dbReference>
<keyword evidence="8 11" id="KW-1133">Transmembrane helix</keyword>
<gene>
    <name evidence="12" type="ORF">C9I82_401</name>
</gene>
<keyword evidence="7" id="KW-0769">Symport</keyword>
<feature type="transmembrane region" description="Helical" evidence="11">
    <location>
        <begin position="214"/>
        <end position="233"/>
    </location>
</feature>
<feature type="transmembrane region" description="Helical" evidence="11">
    <location>
        <begin position="60"/>
        <end position="83"/>
    </location>
</feature>
<protein>
    <recommendedName>
        <fullName evidence="11">Phosphate transporter</fullName>
    </recommendedName>
</protein>
<feature type="transmembrane region" description="Helical" evidence="11">
    <location>
        <begin position="479"/>
        <end position="500"/>
    </location>
</feature>
<keyword evidence="5 11" id="KW-0592">Phosphate transport</keyword>
<evidence type="ECO:0000256" key="10">
    <source>
        <dbReference type="ARBA" id="ARBA00047348"/>
    </source>
</evidence>
<organism evidence="12 13">
    <name type="scientific">Candidatus Purcelliella pentastirinorum</name>
    <dbReference type="NCBI Taxonomy" id="472834"/>
    <lineage>
        <taxon>Bacteria</taxon>
        <taxon>Pseudomonadati</taxon>
        <taxon>Pseudomonadota</taxon>
        <taxon>Gammaproteobacteria</taxon>
        <taxon>Enterobacterales</taxon>
        <taxon>Enterobacteriaceae</taxon>
        <taxon>Candidatus Purcelliella</taxon>
    </lineage>
</organism>
<dbReference type="InterPro" id="IPR001204">
    <property type="entry name" value="Phos_transporter"/>
</dbReference>
<keyword evidence="3 11" id="KW-0813">Transport</keyword>
<dbReference type="Proteomes" id="UP000256856">
    <property type="component" value="Chromosome"/>
</dbReference>